<dbReference type="GO" id="GO:0005739">
    <property type="term" value="C:mitochondrion"/>
    <property type="evidence" value="ECO:0007669"/>
    <property type="project" value="TreeGrafter"/>
</dbReference>
<feature type="transmembrane region" description="Helical" evidence="5">
    <location>
        <begin position="155"/>
        <end position="177"/>
    </location>
</feature>
<dbReference type="EMBL" id="FR824075">
    <property type="protein sequence ID" value="CCA17088.1"/>
    <property type="molecule type" value="Genomic_DNA"/>
</dbReference>
<feature type="transmembrane region" description="Helical" evidence="5">
    <location>
        <begin position="207"/>
        <end position="230"/>
    </location>
</feature>
<dbReference type="Pfam" id="PF10507">
    <property type="entry name" value="TMEM65"/>
    <property type="match status" value="1"/>
</dbReference>
<dbReference type="HOGENOM" id="CLU_075402_2_1_1"/>
<keyword evidence="2 5" id="KW-0812">Transmembrane</keyword>
<feature type="transmembrane region" description="Helical" evidence="5">
    <location>
        <begin position="120"/>
        <end position="143"/>
    </location>
</feature>
<reference evidence="7" key="2">
    <citation type="submission" date="2011-02" db="EMBL/GenBank/DDBJ databases">
        <authorList>
            <person name="MacLean D."/>
        </authorList>
    </citation>
    <scope>NUCLEOTIDE SEQUENCE</scope>
</reference>
<evidence type="ECO:0000256" key="4">
    <source>
        <dbReference type="ARBA" id="ARBA00023136"/>
    </source>
</evidence>
<evidence type="ECO:0000259" key="6">
    <source>
        <dbReference type="PROSITE" id="PS50222"/>
    </source>
</evidence>
<name>F0W7I7_9STRA</name>
<reference evidence="7" key="1">
    <citation type="journal article" date="2011" name="PLoS Biol.">
        <title>Gene gain and loss during evolution of obligate parasitism in the white rust pathogen of Arabidopsis thaliana.</title>
        <authorList>
            <person name="Kemen E."/>
            <person name="Gardiner A."/>
            <person name="Schultz-Larsen T."/>
            <person name="Kemen A.C."/>
            <person name="Balmuth A.L."/>
            <person name="Robert-Seilaniantz A."/>
            <person name="Bailey K."/>
            <person name="Holub E."/>
            <person name="Studholme D.J."/>
            <person name="Maclean D."/>
            <person name="Jones J.D."/>
        </authorList>
    </citation>
    <scope>NUCLEOTIDE SEQUENCE</scope>
</reference>
<keyword evidence="3 5" id="KW-1133">Transmembrane helix</keyword>
<protein>
    <submittedName>
        <fullName evidence="7">Uncharacterized protein AlNc14C30G2793</fullName>
    </submittedName>
</protein>
<evidence type="ECO:0000256" key="3">
    <source>
        <dbReference type="ARBA" id="ARBA00022989"/>
    </source>
</evidence>
<organism evidence="7">
    <name type="scientific">Albugo laibachii Nc14</name>
    <dbReference type="NCBI Taxonomy" id="890382"/>
    <lineage>
        <taxon>Eukaryota</taxon>
        <taxon>Sar</taxon>
        <taxon>Stramenopiles</taxon>
        <taxon>Oomycota</taxon>
        <taxon>Peronosporomycetes</taxon>
        <taxon>Albuginales</taxon>
        <taxon>Albuginaceae</taxon>
        <taxon>Albugo</taxon>
    </lineage>
</organism>
<dbReference type="PANTHER" id="PTHR21706">
    <property type="entry name" value="TRANSMEMBRANE PROTEIN 65"/>
    <property type="match status" value="1"/>
</dbReference>
<evidence type="ECO:0000256" key="5">
    <source>
        <dbReference type="SAM" id="Phobius"/>
    </source>
</evidence>
<feature type="domain" description="EF-hand" evidence="6">
    <location>
        <begin position="61"/>
        <end position="96"/>
    </location>
</feature>
<proteinExistence type="predicted"/>
<gene>
    <name evidence="7" type="primary">AlNc14C30G2793</name>
    <name evidence="7" type="ORF">ALNC14_032310</name>
</gene>
<dbReference type="GO" id="GO:0016020">
    <property type="term" value="C:membrane"/>
    <property type="evidence" value="ECO:0007669"/>
    <property type="project" value="UniProtKB-SubCell"/>
</dbReference>
<dbReference type="InterPro" id="IPR002048">
    <property type="entry name" value="EF_hand_dom"/>
</dbReference>
<dbReference type="InterPro" id="IPR019537">
    <property type="entry name" value="TMEM65"/>
</dbReference>
<comment type="subcellular location">
    <subcellularLocation>
        <location evidence="1">Membrane</location>
        <topology evidence="1">Multi-pass membrane protein</topology>
    </subcellularLocation>
</comment>
<accession>F0W7I7</accession>
<dbReference type="GO" id="GO:0005509">
    <property type="term" value="F:calcium ion binding"/>
    <property type="evidence" value="ECO:0007669"/>
    <property type="project" value="InterPro"/>
</dbReference>
<keyword evidence="4 5" id="KW-0472">Membrane</keyword>
<dbReference type="PROSITE" id="PS50222">
    <property type="entry name" value="EF_HAND_2"/>
    <property type="match status" value="1"/>
</dbReference>
<dbReference type="AlphaFoldDB" id="F0W7I7"/>
<dbReference type="PANTHER" id="PTHR21706:SF15">
    <property type="entry name" value="TRANSMEMBRANE PROTEIN 65"/>
    <property type="match status" value="1"/>
</dbReference>
<evidence type="ECO:0000256" key="1">
    <source>
        <dbReference type="ARBA" id="ARBA00004141"/>
    </source>
</evidence>
<evidence type="ECO:0000313" key="7">
    <source>
        <dbReference type="EMBL" id="CCA17088.1"/>
    </source>
</evidence>
<sequence length="257" mass="28204">MSQLRRGFGSRLDTRYTNFFLSKLPATFPVLHERFTARKSTSLNGLYAITSRPRIPSLRDCIGSDIEALFRKVDSKYSGLISREEFRTCILSHLGLQVAKEEGKAHADMVTRPTTQQLRLVMLGSAIPFVGFGLVDNIILLAAGDMIEDYFHGAYHISILCAAALGNTVSDVIGLSLGGVIEQFARKIGIPDPNLTKKQANMAITHWCNFFASAAGITVGCLLGMIPLLFMDHGDDKEKVKKERVASVSSLRVELAV</sequence>
<evidence type="ECO:0000256" key="2">
    <source>
        <dbReference type="ARBA" id="ARBA00022692"/>
    </source>
</evidence>